<dbReference type="AlphaFoldDB" id="A0A8H4EP79"/>
<name>A0A8H4EP79_GIGMA</name>
<feature type="chain" id="PRO_5034021668" description="Secreted protein" evidence="1">
    <location>
        <begin position="24"/>
        <end position="133"/>
    </location>
</feature>
<feature type="signal peptide" evidence="1">
    <location>
        <begin position="1"/>
        <end position="23"/>
    </location>
</feature>
<sequence>MKFRIFILIVFIICVLVTNIVDGQKEEFLSATVISTMEAGTECHAYVTDCKAKKLFDGGMKICNNCMVTKRDNIPGNMYCLHMIIHAKDGNVYKKAIPKNTQSGCFTVSGQSGNFTYEPTSCPEQIPVSCSVV</sequence>
<accession>A0A8H4EP79</accession>
<dbReference type="Proteomes" id="UP000439903">
    <property type="component" value="Unassembled WGS sequence"/>
</dbReference>
<reference evidence="2 3" key="1">
    <citation type="journal article" date="2019" name="Environ. Microbiol.">
        <title>At the nexus of three kingdoms: the genome of the mycorrhizal fungus Gigaspora margarita provides insights into plant, endobacterial and fungal interactions.</title>
        <authorList>
            <person name="Venice F."/>
            <person name="Ghignone S."/>
            <person name="Salvioli di Fossalunga A."/>
            <person name="Amselem J."/>
            <person name="Novero M."/>
            <person name="Xianan X."/>
            <person name="Sedzielewska Toro K."/>
            <person name="Morin E."/>
            <person name="Lipzen A."/>
            <person name="Grigoriev I.V."/>
            <person name="Henrissat B."/>
            <person name="Martin F.M."/>
            <person name="Bonfante P."/>
        </authorList>
    </citation>
    <scope>NUCLEOTIDE SEQUENCE [LARGE SCALE GENOMIC DNA]</scope>
    <source>
        <strain evidence="2 3">BEG34</strain>
    </source>
</reference>
<dbReference type="OrthoDB" id="2303120at2759"/>
<comment type="caution">
    <text evidence="2">The sequence shown here is derived from an EMBL/GenBank/DDBJ whole genome shotgun (WGS) entry which is preliminary data.</text>
</comment>
<evidence type="ECO:0000313" key="3">
    <source>
        <dbReference type="Proteomes" id="UP000439903"/>
    </source>
</evidence>
<evidence type="ECO:0008006" key="4">
    <source>
        <dbReference type="Google" id="ProtNLM"/>
    </source>
</evidence>
<proteinExistence type="predicted"/>
<protein>
    <recommendedName>
        <fullName evidence="4">Secreted protein</fullName>
    </recommendedName>
</protein>
<gene>
    <name evidence="2" type="ORF">F8M41_013330</name>
</gene>
<dbReference type="EMBL" id="WTPW01000271">
    <property type="protein sequence ID" value="KAF0528064.1"/>
    <property type="molecule type" value="Genomic_DNA"/>
</dbReference>
<keyword evidence="1" id="KW-0732">Signal</keyword>
<organism evidence="2 3">
    <name type="scientific">Gigaspora margarita</name>
    <dbReference type="NCBI Taxonomy" id="4874"/>
    <lineage>
        <taxon>Eukaryota</taxon>
        <taxon>Fungi</taxon>
        <taxon>Fungi incertae sedis</taxon>
        <taxon>Mucoromycota</taxon>
        <taxon>Glomeromycotina</taxon>
        <taxon>Glomeromycetes</taxon>
        <taxon>Diversisporales</taxon>
        <taxon>Gigasporaceae</taxon>
        <taxon>Gigaspora</taxon>
    </lineage>
</organism>
<evidence type="ECO:0000256" key="1">
    <source>
        <dbReference type="SAM" id="SignalP"/>
    </source>
</evidence>
<evidence type="ECO:0000313" key="2">
    <source>
        <dbReference type="EMBL" id="KAF0528064.1"/>
    </source>
</evidence>
<keyword evidence="3" id="KW-1185">Reference proteome</keyword>